<evidence type="ECO:0000259" key="1">
    <source>
        <dbReference type="PROSITE" id="PS50280"/>
    </source>
</evidence>
<keyword evidence="3" id="KW-1185">Reference proteome</keyword>
<feature type="domain" description="SET" evidence="1">
    <location>
        <begin position="33"/>
        <end position="374"/>
    </location>
</feature>
<dbReference type="Proteomes" id="UP000316726">
    <property type="component" value="Chromosome 19"/>
</dbReference>
<dbReference type="OrthoDB" id="568085at2759"/>
<dbReference type="Gene3D" id="2.170.270.10">
    <property type="entry name" value="SET domain"/>
    <property type="match status" value="1"/>
</dbReference>
<dbReference type="InterPro" id="IPR044237">
    <property type="entry name" value="ATXR2-like"/>
</dbReference>
<evidence type="ECO:0000313" key="3">
    <source>
        <dbReference type="Proteomes" id="UP000316726"/>
    </source>
</evidence>
<dbReference type="CDD" id="cd20071">
    <property type="entry name" value="SET_SMYD"/>
    <property type="match status" value="1"/>
</dbReference>
<keyword evidence="2" id="KW-0808">Transferase</keyword>
<evidence type="ECO:0000313" key="2">
    <source>
        <dbReference type="EMBL" id="QDZ25893.1"/>
    </source>
</evidence>
<dbReference type="GO" id="GO:0032259">
    <property type="term" value="P:methylation"/>
    <property type="evidence" value="ECO:0007669"/>
    <property type="project" value="UniProtKB-KW"/>
</dbReference>
<dbReference type="Pfam" id="PF00856">
    <property type="entry name" value="SET"/>
    <property type="match status" value="1"/>
</dbReference>
<protein>
    <submittedName>
        <fullName evidence="2">Histone methyltransferase</fullName>
    </submittedName>
</protein>
<dbReference type="SUPFAM" id="SSF82199">
    <property type="entry name" value="SET domain"/>
    <property type="match status" value="1"/>
</dbReference>
<dbReference type="STRING" id="1764295.A0A5B8MZ96"/>
<gene>
    <name evidence="2" type="ORF">A3770_19p84110</name>
</gene>
<dbReference type="GO" id="GO:0008168">
    <property type="term" value="F:methyltransferase activity"/>
    <property type="evidence" value="ECO:0007669"/>
    <property type="project" value="UniProtKB-KW"/>
</dbReference>
<sequence>MATEEERGGIEEYGGVKEDGEFVRRHLEGLEREHVEVRSNAGDGKGKGVFARSIIEQGYVAFEDEPVISMQHSASKEASWACDRCMKRLGSLGDRDAFLGTAGGRVSGSSSSSRVGSGSAVVRCRGGCSECYCCTSCETVAWRHYHHLLCCGPLAGGDREGDDPGRHYMREFNDHADSTNDIFRLAARFYAMIVASLLKDKGEGSSKTGSGAGSDSAESSAASFLDAIRCGWKAPWWSQVALPHDVEDEDEFRSQLKELAGDSFALLRAALKSRIGNVSEREEGSLFSLDVYGSLVGMFELNNLEIFLHNGELEGTGFYPLHSMMNHSCEPNVSMFYEADEEEGEEGDYSPCSKVYAYALRDIEEGEEITCSYLDAEQLELETEERQDLLRDYGFRCTCSSCT</sequence>
<dbReference type="InterPro" id="IPR001214">
    <property type="entry name" value="SET_dom"/>
</dbReference>
<dbReference type="InterPro" id="IPR046341">
    <property type="entry name" value="SET_dom_sf"/>
</dbReference>
<dbReference type="EMBL" id="CP031052">
    <property type="protein sequence ID" value="QDZ25893.1"/>
    <property type="molecule type" value="Genomic_DNA"/>
</dbReference>
<dbReference type="PANTHER" id="PTHR47436:SF1">
    <property type="entry name" value="SET DOMAIN-CONTAINING PROTEIN"/>
    <property type="match status" value="1"/>
</dbReference>
<dbReference type="PANTHER" id="PTHR47436">
    <property type="entry name" value="HISTONE-LYSINE N-METHYLTRANSFERASE ATXR2"/>
    <property type="match status" value="1"/>
</dbReference>
<dbReference type="PROSITE" id="PS50280">
    <property type="entry name" value="SET"/>
    <property type="match status" value="1"/>
</dbReference>
<name>A0A5B8MZ96_9CHLO</name>
<accession>A0A5B8MZ96</accession>
<keyword evidence="2" id="KW-0489">Methyltransferase</keyword>
<dbReference type="SMART" id="SM00317">
    <property type="entry name" value="SET"/>
    <property type="match status" value="1"/>
</dbReference>
<reference evidence="2 3" key="1">
    <citation type="submission" date="2018-07" db="EMBL/GenBank/DDBJ databases">
        <title>The complete nuclear genome of the prasinophyte Chloropicon primus (CCMP1205).</title>
        <authorList>
            <person name="Pombert J.-F."/>
            <person name="Otis C."/>
            <person name="Turmel M."/>
            <person name="Lemieux C."/>
        </authorList>
    </citation>
    <scope>NUCLEOTIDE SEQUENCE [LARGE SCALE GENOMIC DNA]</scope>
    <source>
        <strain evidence="2 3">CCMP1205</strain>
    </source>
</reference>
<dbReference type="AlphaFoldDB" id="A0A5B8MZ96"/>
<organism evidence="2 3">
    <name type="scientific">Chloropicon primus</name>
    <dbReference type="NCBI Taxonomy" id="1764295"/>
    <lineage>
        <taxon>Eukaryota</taxon>
        <taxon>Viridiplantae</taxon>
        <taxon>Chlorophyta</taxon>
        <taxon>Chloropicophyceae</taxon>
        <taxon>Chloropicales</taxon>
        <taxon>Chloropicaceae</taxon>
        <taxon>Chloropicon</taxon>
    </lineage>
</organism>
<proteinExistence type="predicted"/>